<dbReference type="AlphaFoldDB" id="I0UZ75"/>
<gene>
    <name evidence="2" type="ORF">SacxiDRAFT_0913</name>
</gene>
<dbReference type="Proteomes" id="UP000004691">
    <property type="component" value="Unassembled WGS sequence"/>
</dbReference>
<evidence type="ECO:0000313" key="3">
    <source>
        <dbReference type="Proteomes" id="UP000004691"/>
    </source>
</evidence>
<feature type="transmembrane region" description="Helical" evidence="1">
    <location>
        <begin position="142"/>
        <end position="161"/>
    </location>
</feature>
<feature type="transmembrane region" description="Helical" evidence="1">
    <location>
        <begin position="207"/>
        <end position="229"/>
    </location>
</feature>
<feature type="transmembrane region" description="Helical" evidence="1">
    <location>
        <begin position="250"/>
        <end position="274"/>
    </location>
</feature>
<dbReference type="HOGENOM" id="CLU_083812_0_0_11"/>
<dbReference type="RefSeq" id="WP_006237292.1">
    <property type="nucleotide sequence ID" value="NZ_JH636049.1"/>
</dbReference>
<feature type="transmembrane region" description="Helical" evidence="1">
    <location>
        <begin position="168"/>
        <end position="187"/>
    </location>
</feature>
<proteinExistence type="predicted"/>
<evidence type="ECO:0000256" key="1">
    <source>
        <dbReference type="SAM" id="Phobius"/>
    </source>
</evidence>
<feature type="transmembrane region" description="Helical" evidence="1">
    <location>
        <begin position="114"/>
        <end position="136"/>
    </location>
</feature>
<keyword evidence="1" id="KW-0812">Transmembrane</keyword>
<reference evidence="2 3" key="1">
    <citation type="submission" date="2012-01" db="EMBL/GenBank/DDBJ databases">
        <title>Improved High-Quality Draft sequence of Saccharomonospora xinjiangensis XJ-54.</title>
        <authorList>
            <consortium name="US DOE Joint Genome Institute"/>
            <person name="Lucas S."/>
            <person name="Han J."/>
            <person name="Lapidus A."/>
            <person name="Cheng J.-F."/>
            <person name="Goodwin L."/>
            <person name="Pitluck S."/>
            <person name="Peters L."/>
            <person name="Mikhailova N."/>
            <person name="Teshima H."/>
            <person name="Detter J.C."/>
            <person name="Han C."/>
            <person name="Tapia R."/>
            <person name="Land M."/>
            <person name="Hauser L."/>
            <person name="Kyrpides N."/>
            <person name="Ivanova N."/>
            <person name="Pagani I."/>
            <person name="Brambilla E.-M."/>
            <person name="Klenk H.-P."/>
            <person name="Woyke T."/>
        </authorList>
    </citation>
    <scope>NUCLEOTIDE SEQUENCE [LARGE SCALE GENOMIC DNA]</scope>
    <source>
        <strain evidence="2 3">XJ-54</strain>
    </source>
</reference>
<dbReference type="OrthoDB" id="3556847at2"/>
<keyword evidence="1" id="KW-0472">Membrane</keyword>
<organism evidence="2 3">
    <name type="scientific">Saccharomonospora xinjiangensis XJ-54</name>
    <dbReference type="NCBI Taxonomy" id="882086"/>
    <lineage>
        <taxon>Bacteria</taxon>
        <taxon>Bacillati</taxon>
        <taxon>Actinomycetota</taxon>
        <taxon>Actinomycetes</taxon>
        <taxon>Pseudonocardiales</taxon>
        <taxon>Pseudonocardiaceae</taxon>
        <taxon>Saccharomonospora</taxon>
    </lineage>
</organism>
<feature type="transmembrane region" description="Helical" evidence="1">
    <location>
        <begin position="83"/>
        <end position="102"/>
    </location>
</feature>
<accession>I0UZ75</accession>
<dbReference type="eggNOG" id="ENOG5033VQ4">
    <property type="taxonomic scope" value="Bacteria"/>
</dbReference>
<keyword evidence="1" id="KW-1133">Transmembrane helix</keyword>
<keyword evidence="3" id="KW-1185">Reference proteome</keyword>
<sequence length="291" mass="28526">MALAAGLFVVLAVAVSSAGWWALVALPLAGVLTSAAGRTGNGTGSRAALATTTVRDWCLLVLCATVPAAYLARSATPVADLAVGYPAVAVAVLLVASAADALGARLPGRTPRWAAAAGLALAAAFVAVCVAITPATPTLAEARPPTAGLLVAVVVALPLFAGLRGNRLVAAVVISLAVAAGALYQLGPVRLGLSPTSLRDVLAAADASALTSLLVAVAVLAGLVGAVRCTGRLREAGERIAGTAGWSRPAVAAVVAACVAAALLGPVAATYLAALASLADVMRRLVARRAE</sequence>
<dbReference type="EMBL" id="JH636049">
    <property type="protein sequence ID" value="EID53178.1"/>
    <property type="molecule type" value="Genomic_DNA"/>
</dbReference>
<protein>
    <submittedName>
        <fullName evidence="2">Uncharacterized protein</fullName>
    </submittedName>
</protein>
<name>I0UZ75_9PSEU</name>
<evidence type="ECO:0000313" key="2">
    <source>
        <dbReference type="EMBL" id="EID53178.1"/>
    </source>
</evidence>